<dbReference type="Proteomes" id="UP001273209">
    <property type="component" value="Unassembled WGS sequence"/>
</dbReference>
<dbReference type="AlphaFoldDB" id="A0AAE1JHU4"/>
<organism evidence="2 3">
    <name type="scientific">Trichoderma aggressivum f. europaeum</name>
    <dbReference type="NCBI Taxonomy" id="173218"/>
    <lineage>
        <taxon>Eukaryota</taxon>
        <taxon>Fungi</taxon>
        <taxon>Dikarya</taxon>
        <taxon>Ascomycota</taxon>
        <taxon>Pezizomycotina</taxon>
        <taxon>Sordariomycetes</taxon>
        <taxon>Hypocreomycetidae</taxon>
        <taxon>Hypocreales</taxon>
        <taxon>Hypocreaceae</taxon>
        <taxon>Trichoderma</taxon>
    </lineage>
</organism>
<proteinExistence type="predicted"/>
<protein>
    <submittedName>
        <fullName evidence="2">Uncharacterized protein</fullName>
    </submittedName>
</protein>
<dbReference type="RefSeq" id="XP_062760185.1">
    <property type="nucleotide sequence ID" value="XM_062903173.1"/>
</dbReference>
<dbReference type="EMBL" id="JAWRVG010000002">
    <property type="protein sequence ID" value="KAK4084481.1"/>
    <property type="molecule type" value="Genomic_DNA"/>
</dbReference>
<feature type="compositionally biased region" description="Low complexity" evidence="1">
    <location>
        <begin position="215"/>
        <end position="226"/>
    </location>
</feature>
<comment type="caution">
    <text evidence="2">The sequence shown here is derived from an EMBL/GenBank/DDBJ whole genome shotgun (WGS) entry which is preliminary data.</text>
</comment>
<feature type="region of interest" description="Disordered" evidence="1">
    <location>
        <begin position="192"/>
        <end position="234"/>
    </location>
</feature>
<evidence type="ECO:0000313" key="3">
    <source>
        <dbReference type="Proteomes" id="UP001273209"/>
    </source>
</evidence>
<accession>A0AAE1JHU4</accession>
<sequence length="294" mass="32675">MTQLTLLSIRDLEINEDDEHYADGVALVRTYWAFSLEMTQRDRETLRSIATLGDYEHTASSRRIPSNHRLYKNKLGASVAGWMTMRTLYKTLPDKYIQRMTAKGIVLPTRDRTERYFELVGDANMPKLFNMDTQEARQYKADYPNLRQTPTTFRRPGAIIGNATVAMLKELNAEILERGAWAAARIEAQAAATTAQQGSQGRRSAPNRRRDRQRVAPQPAPQTVAAARREGRAEGRAETIQRLVSFVNAASTSINAATASVGAATTSIGEATTSIGEATASINELWAELLRQSQ</sequence>
<gene>
    <name evidence="2" type="ORF">Triagg1_961</name>
</gene>
<dbReference type="GeneID" id="87924491"/>
<evidence type="ECO:0000256" key="1">
    <source>
        <dbReference type="SAM" id="MobiDB-lite"/>
    </source>
</evidence>
<name>A0AAE1JHU4_9HYPO</name>
<reference evidence="2" key="1">
    <citation type="submission" date="2023-11" db="EMBL/GenBank/DDBJ databases">
        <title>The genome sequences of three competitors of mushroom-forming fungi.</title>
        <authorList>
            <person name="Beijen E."/>
            <person name="Ohm R.A."/>
        </authorList>
    </citation>
    <scope>NUCLEOTIDE SEQUENCE</scope>
    <source>
        <strain evidence="2">CBS 100526</strain>
    </source>
</reference>
<keyword evidence="3" id="KW-1185">Reference proteome</keyword>
<evidence type="ECO:0000313" key="2">
    <source>
        <dbReference type="EMBL" id="KAK4084481.1"/>
    </source>
</evidence>